<feature type="domain" description="Peptidase S8/S53" evidence="10">
    <location>
        <begin position="144"/>
        <end position="620"/>
    </location>
</feature>
<dbReference type="Proteomes" id="UP000515121">
    <property type="component" value="Unplaced"/>
</dbReference>
<dbReference type="Pfam" id="PF00082">
    <property type="entry name" value="Peptidase_S8"/>
    <property type="match status" value="1"/>
</dbReference>
<dbReference type="InterPro" id="IPR034197">
    <property type="entry name" value="Peptidases_S8_3"/>
</dbReference>
<feature type="domain" description="PA" evidence="11">
    <location>
        <begin position="402"/>
        <end position="474"/>
    </location>
</feature>
<dbReference type="InterPro" id="IPR003137">
    <property type="entry name" value="PA_domain"/>
</dbReference>
<dbReference type="Pfam" id="PF05922">
    <property type="entry name" value="Inhibitor_I9"/>
    <property type="match status" value="1"/>
</dbReference>
<dbReference type="AlphaFoldDB" id="A0A6P5ZKX5"/>
<sequence>MRLSTLSSLLLPFFVFSLLQTSTFAIKKSYIVYLGEHTHGVNPTSVDLDHATNSHYELLASLVGSSNEIAKEKIFYSYTRNINGFAAILDDEEAAKIAKHPNVVSVFLNKGRKLHTTRSWDFLRLEKDGVIPSGSLWKKSRFGADTIIGNLDTGVWPESRSFSDEGMGPIPSRWRGYCQHDTDDGVRCNRKLIGARYFNKGYSAFVGGKLNDTFKTARDHEGHGTHTLSTAGGNFVPEASVFGHGNGTAKGGSPQARVAAYKVCWPPVNGNQCFDADIMAAFDAAISDGVDVLSVSLGGDPSEFFEDGLSVGAFHAVKKGISVVSSAGNSGPSPGTVSNVSPWMFTIGASTLDREFSSYVELGDNKHLKGASLASVALSSRTFYPLISAEKVKVANTSAADTILCLPGTLDPKKVMGKIIVCLRGINARTDKGKQALLAGAVGMILANDKNSGNEVLADPHLLPATHINFTDGATVFAYINSAKNPTAYITPVKTELGIKPAPFMASFSSRGPNLIEPSILKPDITAPGVSIIAAFTESVGPTEDKSDKRRIPFTSQSGTSMSCPHVSGIVGLLKSLHPDWSPAAVKSAIMTSAKTRDNTAKPMLDSSNKRATPFAYGAGHVRPNRAMDPGLVYDLTVDDYLNFLCARGYNQRMMRLFSDKPHACPKSYNVADFNYPSISVPQHSGSTTISRKVKNVGPPGTYKAHVRSPAGVTVSVNPSSLTFKKSGEEKKFEVTFKSKSNVQPAGYAFGHLTWSDGHHHVRSPLVVEHK</sequence>
<evidence type="ECO:0000313" key="15">
    <source>
        <dbReference type="RefSeq" id="XP_022752996.1"/>
    </source>
</evidence>
<dbReference type="FunFam" id="3.40.50.200:FF:000006">
    <property type="entry name" value="Subtilisin-like protease SBT1.5"/>
    <property type="match status" value="1"/>
</dbReference>
<keyword evidence="14" id="KW-1185">Reference proteome</keyword>
<dbReference type="InterPro" id="IPR046450">
    <property type="entry name" value="PA_dom_sf"/>
</dbReference>
<protein>
    <submittedName>
        <fullName evidence="15">Subtilisin-like protease SBT5.4 isoform X1</fullName>
    </submittedName>
</protein>
<gene>
    <name evidence="15" type="primary">LOC111301520</name>
</gene>
<dbReference type="InterPro" id="IPR023828">
    <property type="entry name" value="Peptidase_S8_Ser-AS"/>
</dbReference>
<feature type="active site" description="Charge relay system" evidence="7 8">
    <location>
        <position position="561"/>
    </location>
</feature>
<keyword evidence="4 8" id="KW-0378">Hydrolase</keyword>
<feature type="active site" description="Charge relay system" evidence="7 8">
    <location>
        <position position="152"/>
    </location>
</feature>
<evidence type="ECO:0000256" key="3">
    <source>
        <dbReference type="ARBA" id="ARBA00022729"/>
    </source>
</evidence>
<evidence type="ECO:0000256" key="9">
    <source>
        <dbReference type="SAM" id="SignalP"/>
    </source>
</evidence>
<evidence type="ECO:0000256" key="7">
    <source>
        <dbReference type="PIRSR" id="PIRSR615500-1"/>
    </source>
</evidence>
<evidence type="ECO:0000259" key="11">
    <source>
        <dbReference type="Pfam" id="PF02225"/>
    </source>
</evidence>
<dbReference type="Gene3D" id="3.30.70.80">
    <property type="entry name" value="Peptidase S8 propeptide/proteinase inhibitor I9"/>
    <property type="match status" value="1"/>
</dbReference>
<dbReference type="CDD" id="cd02120">
    <property type="entry name" value="PA_subtilisin_like"/>
    <property type="match status" value="1"/>
</dbReference>
<dbReference type="Gene3D" id="2.60.40.2310">
    <property type="match status" value="1"/>
</dbReference>
<dbReference type="FunFam" id="3.50.30.30:FF:000005">
    <property type="entry name" value="subtilisin-like protease SBT1.5"/>
    <property type="match status" value="1"/>
</dbReference>
<dbReference type="InterPro" id="IPR045051">
    <property type="entry name" value="SBT"/>
</dbReference>
<evidence type="ECO:0000313" key="14">
    <source>
        <dbReference type="Proteomes" id="UP000515121"/>
    </source>
</evidence>
<dbReference type="Gene3D" id="3.50.30.30">
    <property type="match status" value="1"/>
</dbReference>
<evidence type="ECO:0000256" key="8">
    <source>
        <dbReference type="PROSITE-ProRule" id="PRU01240"/>
    </source>
</evidence>
<dbReference type="InterPro" id="IPR041469">
    <property type="entry name" value="Subtilisin-like_FN3"/>
</dbReference>
<dbReference type="SUPFAM" id="SSF52025">
    <property type="entry name" value="PA domain"/>
    <property type="match status" value="1"/>
</dbReference>
<dbReference type="FunFam" id="2.60.40.2310:FF:000001">
    <property type="entry name" value="Subtilisin-like protease SBT1.5"/>
    <property type="match status" value="1"/>
</dbReference>
<dbReference type="InterPro" id="IPR037045">
    <property type="entry name" value="S8pro/Inhibitor_I9_sf"/>
</dbReference>
<evidence type="ECO:0000256" key="1">
    <source>
        <dbReference type="ARBA" id="ARBA00011073"/>
    </source>
</evidence>
<evidence type="ECO:0000259" key="10">
    <source>
        <dbReference type="Pfam" id="PF00082"/>
    </source>
</evidence>
<dbReference type="GO" id="GO:0004252">
    <property type="term" value="F:serine-type endopeptidase activity"/>
    <property type="evidence" value="ECO:0007669"/>
    <property type="project" value="UniProtKB-UniRule"/>
</dbReference>
<keyword evidence="3 9" id="KW-0732">Signal</keyword>
<feature type="domain" description="Inhibitor I9" evidence="12">
    <location>
        <begin position="29"/>
        <end position="115"/>
    </location>
</feature>
<keyword evidence="5 8" id="KW-0720">Serine protease</keyword>
<dbReference type="Pfam" id="PF02225">
    <property type="entry name" value="PA"/>
    <property type="match status" value="1"/>
</dbReference>
<dbReference type="PROSITE" id="PS51892">
    <property type="entry name" value="SUBTILASE"/>
    <property type="match status" value="1"/>
</dbReference>
<evidence type="ECO:0000256" key="5">
    <source>
        <dbReference type="ARBA" id="ARBA00022825"/>
    </source>
</evidence>
<dbReference type="SUPFAM" id="SSF52743">
    <property type="entry name" value="Subtilisin-like"/>
    <property type="match status" value="1"/>
</dbReference>
<dbReference type="InterPro" id="IPR036852">
    <property type="entry name" value="Peptidase_S8/S53_dom_sf"/>
</dbReference>
<dbReference type="KEGG" id="dzi:111301520"/>
<dbReference type="PRINTS" id="PR00723">
    <property type="entry name" value="SUBTILISIN"/>
</dbReference>
<comment type="similarity">
    <text evidence="1 8">Belongs to the peptidase S8 family.</text>
</comment>
<dbReference type="PROSITE" id="PS00138">
    <property type="entry name" value="SUBTILASE_SER"/>
    <property type="match status" value="1"/>
</dbReference>
<dbReference type="RefSeq" id="XP_022752996.1">
    <property type="nucleotide sequence ID" value="XM_022897261.1"/>
</dbReference>
<evidence type="ECO:0000256" key="2">
    <source>
        <dbReference type="ARBA" id="ARBA00022670"/>
    </source>
</evidence>
<dbReference type="GO" id="GO:0006508">
    <property type="term" value="P:proteolysis"/>
    <property type="evidence" value="ECO:0007669"/>
    <property type="project" value="UniProtKB-KW"/>
</dbReference>
<keyword evidence="2 8" id="KW-0645">Protease</keyword>
<keyword evidence="6" id="KW-0325">Glycoprotein</keyword>
<feature type="signal peptide" evidence="9">
    <location>
        <begin position="1"/>
        <end position="25"/>
    </location>
</feature>
<dbReference type="InterPro" id="IPR015500">
    <property type="entry name" value="Peptidase_S8_subtilisin-rel"/>
</dbReference>
<proteinExistence type="inferred from homology"/>
<dbReference type="InterPro" id="IPR010259">
    <property type="entry name" value="S8pro/Inhibitor_I9"/>
</dbReference>
<dbReference type="PANTHER" id="PTHR10795">
    <property type="entry name" value="PROPROTEIN CONVERTASE SUBTILISIN/KEXIN"/>
    <property type="match status" value="1"/>
</dbReference>
<feature type="active site" description="Charge relay system" evidence="7 8">
    <location>
        <position position="223"/>
    </location>
</feature>
<dbReference type="Gene3D" id="3.40.50.200">
    <property type="entry name" value="Peptidase S8/S53 domain"/>
    <property type="match status" value="1"/>
</dbReference>
<reference evidence="15" key="1">
    <citation type="submission" date="2025-08" db="UniProtKB">
        <authorList>
            <consortium name="RefSeq"/>
        </authorList>
    </citation>
    <scope>IDENTIFICATION</scope>
    <source>
        <tissue evidence="15">Fruit stalk</tissue>
    </source>
</reference>
<evidence type="ECO:0000259" key="13">
    <source>
        <dbReference type="Pfam" id="PF17766"/>
    </source>
</evidence>
<feature type="domain" description="Subtilisin-like protease fibronectin type-III" evidence="13">
    <location>
        <begin position="673"/>
        <end position="768"/>
    </location>
</feature>
<evidence type="ECO:0000259" key="12">
    <source>
        <dbReference type="Pfam" id="PF05922"/>
    </source>
</evidence>
<dbReference type="GeneID" id="111301520"/>
<evidence type="ECO:0000256" key="6">
    <source>
        <dbReference type="ARBA" id="ARBA00023180"/>
    </source>
</evidence>
<dbReference type="InterPro" id="IPR000209">
    <property type="entry name" value="Peptidase_S8/S53_dom"/>
</dbReference>
<dbReference type="Pfam" id="PF17766">
    <property type="entry name" value="fn3_6"/>
    <property type="match status" value="1"/>
</dbReference>
<organism evidence="14 15">
    <name type="scientific">Durio zibethinus</name>
    <name type="common">Durian</name>
    <dbReference type="NCBI Taxonomy" id="66656"/>
    <lineage>
        <taxon>Eukaryota</taxon>
        <taxon>Viridiplantae</taxon>
        <taxon>Streptophyta</taxon>
        <taxon>Embryophyta</taxon>
        <taxon>Tracheophyta</taxon>
        <taxon>Spermatophyta</taxon>
        <taxon>Magnoliopsida</taxon>
        <taxon>eudicotyledons</taxon>
        <taxon>Gunneridae</taxon>
        <taxon>Pentapetalae</taxon>
        <taxon>rosids</taxon>
        <taxon>malvids</taxon>
        <taxon>Malvales</taxon>
        <taxon>Malvaceae</taxon>
        <taxon>Helicteroideae</taxon>
        <taxon>Durio</taxon>
    </lineage>
</organism>
<dbReference type="FunFam" id="3.30.70.80:FF:000002">
    <property type="entry name" value="Subtilisin-like protease SBT5.3"/>
    <property type="match status" value="1"/>
</dbReference>
<evidence type="ECO:0000256" key="4">
    <source>
        <dbReference type="ARBA" id="ARBA00022801"/>
    </source>
</evidence>
<dbReference type="OrthoDB" id="206201at2759"/>
<name>A0A6P5ZKX5_DURZI</name>
<feature type="chain" id="PRO_5027611088" evidence="9">
    <location>
        <begin position="26"/>
        <end position="771"/>
    </location>
</feature>
<accession>A0A6P5ZKX5</accession>
<dbReference type="CDD" id="cd04852">
    <property type="entry name" value="Peptidases_S8_3"/>
    <property type="match status" value="1"/>
</dbReference>